<feature type="domain" description="Peptidase S54 rhomboid" evidence="8">
    <location>
        <begin position="69"/>
        <end position="211"/>
    </location>
</feature>
<name>A0A809RGB2_9BACT</name>
<evidence type="ECO:0000313" key="10">
    <source>
        <dbReference type="Proteomes" id="UP000662873"/>
    </source>
</evidence>
<proteinExistence type="inferred from homology"/>
<feature type="transmembrane region" description="Helical" evidence="7">
    <location>
        <begin position="132"/>
        <end position="152"/>
    </location>
</feature>
<dbReference type="AlphaFoldDB" id="A0A809RGB2"/>
<evidence type="ECO:0000313" key="9">
    <source>
        <dbReference type="EMBL" id="BBO23505.1"/>
    </source>
</evidence>
<evidence type="ECO:0000256" key="7">
    <source>
        <dbReference type="SAM" id="Phobius"/>
    </source>
</evidence>
<evidence type="ECO:0000256" key="3">
    <source>
        <dbReference type="ARBA" id="ARBA00022692"/>
    </source>
</evidence>
<feature type="transmembrane region" description="Helical" evidence="7">
    <location>
        <begin position="12"/>
        <end position="33"/>
    </location>
</feature>
<evidence type="ECO:0000256" key="1">
    <source>
        <dbReference type="ARBA" id="ARBA00004141"/>
    </source>
</evidence>
<feature type="transmembrane region" description="Helical" evidence="7">
    <location>
        <begin position="159"/>
        <end position="182"/>
    </location>
</feature>
<evidence type="ECO:0000256" key="6">
    <source>
        <dbReference type="ARBA" id="ARBA00023136"/>
    </source>
</evidence>
<feature type="transmembrane region" description="Helical" evidence="7">
    <location>
        <begin position="194"/>
        <end position="212"/>
    </location>
</feature>
<feature type="transmembrane region" description="Helical" evidence="7">
    <location>
        <begin position="108"/>
        <end position="126"/>
    </location>
</feature>
<dbReference type="Pfam" id="PF01694">
    <property type="entry name" value="Rhomboid"/>
    <property type="match status" value="1"/>
</dbReference>
<feature type="transmembrane region" description="Helical" evidence="7">
    <location>
        <begin position="76"/>
        <end position="96"/>
    </location>
</feature>
<comment type="subcellular location">
    <subcellularLocation>
        <location evidence="1">Membrane</location>
        <topology evidence="1">Multi-pass membrane protein</topology>
    </subcellularLocation>
</comment>
<dbReference type="GO" id="GO:0004252">
    <property type="term" value="F:serine-type endopeptidase activity"/>
    <property type="evidence" value="ECO:0007669"/>
    <property type="project" value="InterPro"/>
</dbReference>
<dbReference type="Gene3D" id="1.20.1540.10">
    <property type="entry name" value="Rhomboid-like"/>
    <property type="match status" value="1"/>
</dbReference>
<keyword evidence="6 7" id="KW-0472">Membrane</keyword>
<dbReference type="InterPro" id="IPR050925">
    <property type="entry name" value="Rhomboid_protease_S54"/>
</dbReference>
<keyword evidence="9" id="KW-0645">Protease</keyword>
<sequence length="226" mass="24582">MARMIPIRADRASPAIPLVTYTIILLNVIVYFWDRQGSLTGPSVTFADLGMRPQEVVQAITGSGDRFPLVTLFTSLFLHGSLVHLLGNMIYLFTFGPGIEAALGSPRYSLYYLFWGLLASGAHIAVDPTSAIPTIGASGAIGGVLGCYFLLFPTHKIELLIPFFVVTVEVVAWVLLGTWFLWQLLIKQEGVATWAHAGGFVAGMLTILILGGRRAVLKGREWMAES</sequence>
<dbReference type="GO" id="GO:0006508">
    <property type="term" value="P:proteolysis"/>
    <property type="evidence" value="ECO:0007669"/>
    <property type="project" value="UniProtKB-KW"/>
</dbReference>
<dbReference type="InterPro" id="IPR035952">
    <property type="entry name" value="Rhomboid-like_sf"/>
</dbReference>
<dbReference type="InterPro" id="IPR022764">
    <property type="entry name" value="Peptidase_S54_rhomboid_dom"/>
</dbReference>
<dbReference type="SUPFAM" id="SSF144091">
    <property type="entry name" value="Rhomboid-like"/>
    <property type="match status" value="1"/>
</dbReference>
<evidence type="ECO:0000256" key="5">
    <source>
        <dbReference type="ARBA" id="ARBA00022989"/>
    </source>
</evidence>
<evidence type="ECO:0000256" key="4">
    <source>
        <dbReference type="ARBA" id="ARBA00022801"/>
    </source>
</evidence>
<dbReference type="EMBL" id="AP021858">
    <property type="protein sequence ID" value="BBO23505.1"/>
    <property type="molecule type" value="Genomic_DNA"/>
</dbReference>
<accession>A0A809RGB2</accession>
<dbReference type="PANTHER" id="PTHR43731:SF14">
    <property type="entry name" value="PRESENILIN-ASSOCIATED RHOMBOID-LIKE PROTEIN, MITOCHONDRIAL"/>
    <property type="match status" value="1"/>
</dbReference>
<reference evidence="9" key="1">
    <citation type="journal article" name="DNA Res.">
        <title>The physiological potential of anammox bacteria as revealed by their core genome structure.</title>
        <authorList>
            <person name="Okubo T."/>
            <person name="Toyoda A."/>
            <person name="Fukuhara K."/>
            <person name="Uchiyama I."/>
            <person name="Harigaya Y."/>
            <person name="Kuroiwa M."/>
            <person name="Suzuki T."/>
            <person name="Murakami Y."/>
            <person name="Suwa Y."/>
            <person name="Takami H."/>
        </authorList>
    </citation>
    <scope>NUCLEOTIDE SEQUENCE</scope>
    <source>
        <strain evidence="9">317325-2</strain>
    </source>
</reference>
<comment type="similarity">
    <text evidence="2">Belongs to the peptidase S54 family.</text>
</comment>
<gene>
    <name evidence="9" type="ORF">NPRO_11000</name>
</gene>
<keyword evidence="3 7" id="KW-0812">Transmembrane</keyword>
<dbReference type="PANTHER" id="PTHR43731">
    <property type="entry name" value="RHOMBOID PROTEASE"/>
    <property type="match status" value="1"/>
</dbReference>
<organism evidence="9 10">
    <name type="scientific">Candidatus Nitrosymbiomonas proteolyticus</name>
    <dbReference type="NCBI Taxonomy" id="2608984"/>
    <lineage>
        <taxon>Bacteria</taxon>
        <taxon>Bacillati</taxon>
        <taxon>Armatimonadota</taxon>
        <taxon>Armatimonadota incertae sedis</taxon>
        <taxon>Candidatus Nitrosymbiomonas</taxon>
    </lineage>
</organism>
<keyword evidence="4" id="KW-0378">Hydrolase</keyword>
<dbReference type="KEGG" id="npy:NPRO_11000"/>
<evidence type="ECO:0000256" key="2">
    <source>
        <dbReference type="ARBA" id="ARBA00009045"/>
    </source>
</evidence>
<dbReference type="GO" id="GO:0016020">
    <property type="term" value="C:membrane"/>
    <property type="evidence" value="ECO:0007669"/>
    <property type="project" value="UniProtKB-SubCell"/>
</dbReference>
<dbReference type="Proteomes" id="UP000662873">
    <property type="component" value="Chromosome"/>
</dbReference>
<evidence type="ECO:0000259" key="8">
    <source>
        <dbReference type="Pfam" id="PF01694"/>
    </source>
</evidence>
<keyword evidence="5 7" id="KW-1133">Transmembrane helix</keyword>
<protein>
    <submittedName>
        <fullName evidence="9">Rhomboid family intramembrane serine protease</fullName>
    </submittedName>
</protein>